<dbReference type="PANTHER" id="PTHR40074">
    <property type="entry name" value="O-ACETYLTRANSFERASE WECH"/>
    <property type="match status" value="1"/>
</dbReference>
<dbReference type="RefSeq" id="WP_386803675.1">
    <property type="nucleotide sequence ID" value="NZ_JBHTMU010000018.1"/>
</dbReference>
<reference evidence="10" key="1">
    <citation type="journal article" date="2019" name="Int. J. Syst. Evol. Microbiol.">
        <title>The Global Catalogue of Microorganisms (GCM) 10K type strain sequencing project: providing services to taxonomists for standard genome sequencing and annotation.</title>
        <authorList>
            <consortium name="The Broad Institute Genomics Platform"/>
            <consortium name="The Broad Institute Genome Sequencing Center for Infectious Disease"/>
            <person name="Wu L."/>
            <person name="Ma J."/>
        </authorList>
    </citation>
    <scope>NUCLEOTIDE SEQUENCE [LARGE SCALE GENOMIC DNA]</scope>
    <source>
        <strain evidence="10">CCUG 62953</strain>
    </source>
</reference>
<dbReference type="Proteomes" id="UP001597135">
    <property type="component" value="Unassembled WGS sequence"/>
</dbReference>
<name>A0ABW3ZJX3_9RHOB</name>
<comment type="similarity">
    <text evidence="2">Belongs to the acyltransferase 3 family.</text>
</comment>
<comment type="subcellular location">
    <subcellularLocation>
        <location evidence="1">Cell membrane</location>
        <topology evidence="1">Multi-pass membrane protein</topology>
    </subcellularLocation>
</comment>
<keyword evidence="4 7" id="KW-0812">Transmembrane</keyword>
<feature type="transmembrane region" description="Helical" evidence="7">
    <location>
        <begin position="201"/>
        <end position="221"/>
    </location>
</feature>
<sequence length="324" mass="33469">MTPATLIESPRVPPQTRDASLDALRGGALCLVVLGHALIGAGHGTAWQPAAVAMIYAVHMPVLFALSGSLAAPLSTRAWPEVASRVLTRMVWPYLLWSTILILAHVAASGATNGHAELSRIATLLTDPHPIMWYLYALACGTLILRLAAAFGAAQTLALAAVIWVAAYAFEGVPSLARYVALFLLFAVSGPQLMRWSERPAVIGGAVAVIAATALWIATAPPILTGDPTADPGFAAAALAAPLAGLALSRMAAPVVFVQIGRAGMAVFTTHVLFTAGARIALLRAGVDYTLVLVVAATLAGLAGPLMLDRALVGTRPATGLGWR</sequence>
<gene>
    <name evidence="9" type="ORF">ACFQ4E_11610</name>
</gene>
<evidence type="ECO:0000313" key="9">
    <source>
        <dbReference type="EMBL" id="MFD1343067.1"/>
    </source>
</evidence>
<feature type="domain" description="Acyltransferase 3" evidence="8">
    <location>
        <begin position="19"/>
        <end position="306"/>
    </location>
</feature>
<proteinExistence type="inferred from homology"/>
<dbReference type="PANTHER" id="PTHR40074:SF2">
    <property type="entry name" value="O-ACETYLTRANSFERASE WECH"/>
    <property type="match status" value="1"/>
</dbReference>
<feature type="transmembrane region" description="Helical" evidence="7">
    <location>
        <begin position="53"/>
        <end position="74"/>
    </location>
</feature>
<keyword evidence="3" id="KW-1003">Cell membrane</keyword>
<feature type="transmembrane region" description="Helical" evidence="7">
    <location>
        <begin position="233"/>
        <end position="253"/>
    </location>
</feature>
<evidence type="ECO:0000259" key="8">
    <source>
        <dbReference type="Pfam" id="PF01757"/>
    </source>
</evidence>
<dbReference type="GO" id="GO:0016746">
    <property type="term" value="F:acyltransferase activity"/>
    <property type="evidence" value="ECO:0007669"/>
    <property type="project" value="UniProtKB-KW"/>
</dbReference>
<organism evidence="9 10">
    <name type="scientific">Litorisediminicola beolgyonensis</name>
    <dbReference type="NCBI Taxonomy" id="1173614"/>
    <lineage>
        <taxon>Bacteria</taxon>
        <taxon>Pseudomonadati</taxon>
        <taxon>Pseudomonadota</taxon>
        <taxon>Alphaproteobacteria</taxon>
        <taxon>Rhodobacterales</taxon>
        <taxon>Paracoccaceae</taxon>
        <taxon>Litorisediminicola</taxon>
    </lineage>
</organism>
<keyword evidence="6 7" id="KW-0472">Membrane</keyword>
<evidence type="ECO:0000256" key="4">
    <source>
        <dbReference type="ARBA" id="ARBA00022692"/>
    </source>
</evidence>
<keyword evidence="10" id="KW-1185">Reference proteome</keyword>
<evidence type="ECO:0000256" key="7">
    <source>
        <dbReference type="SAM" id="Phobius"/>
    </source>
</evidence>
<evidence type="ECO:0000256" key="3">
    <source>
        <dbReference type="ARBA" id="ARBA00022475"/>
    </source>
</evidence>
<keyword evidence="9" id="KW-0012">Acyltransferase</keyword>
<feature type="transmembrane region" description="Helical" evidence="7">
    <location>
        <begin position="133"/>
        <end position="164"/>
    </location>
</feature>
<dbReference type="InterPro" id="IPR002656">
    <property type="entry name" value="Acyl_transf_3_dom"/>
</dbReference>
<evidence type="ECO:0000256" key="2">
    <source>
        <dbReference type="ARBA" id="ARBA00007400"/>
    </source>
</evidence>
<keyword evidence="5 7" id="KW-1133">Transmembrane helix</keyword>
<feature type="transmembrane region" description="Helical" evidence="7">
    <location>
        <begin position="94"/>
        <end position="112"/>
    </location>
</feature>
<feature type="transmembrane region" description="Helical" evidence="7">
    <location>
        <begin position="23"/>
        <end position="41"/>
    </location>
</feature>
<keyword evidence="9" id="KW-0808">Transferase</keyword>
<evidence type="ECO:0000256" key="1">
    <source>
        <dbReference type="ARBA" id="ARBA00004651"/>
    </source>
</evidence>
<feature type="transmembrane region" description="Helical" evidence="7">
    <location>
        <begin position="265"/>
        <end position="283"/>
    </location>
</feature>
<evidence type="ECO:0000256" key="5">
    <source>
        <dbReference type="ARBA" id="ARBA00022989"/>
    </source>
</evidence>
<dbReference type="Pfam" id="PF01757">
    <property type="entry name" value="Acyl_transf_3"/>
    <property type="match status" value="1"/>
</dbReference>
<evidence type="ECO:0000313" key="10">
    <source>
        <dbReference type="Proteomes" id="UP001597135"/>
    </source>
</evidence>
<dbReference type="EMBL" id="JBHTMU010000018">
    <property type="protein sequence ID" value="MFD1343067.1"/>
    <property type="molecule type" value="Genomic_DNA"/>
</dbReference>
<feature type="transmembrane region" description="Helical" evidence="7">
    <location>
        <begin position="289"/>
        <end position="308"/>
    </location>
</feature>
<accession>A0ABW3ZJX3</accession>
<protein>
    <submittedName>
        <fullName evidence="9">Acyltransferase family protein</fullName>
    </submittedName>
</protein>
<comment type="caution">
    <text evidence="9">The sequence shown here is derived from an EMBL/GenBank/DDBJ whole genome shotgun (WGS) entry which is preliminary data.</text>
</comment>
<evidence type="ECO:0000256" key="6">
    <source>
        <dbReference type="ARBA" id="ARBA00023136"/>
    </source>
</evidence>